<evidence type="ECO:0000313" key="10">
    <source>
        <dbReference type="Proteomes" id="UP001479933"/>
    </source>
</evidence>
<gene>
    <name evidence="9" type="ORF">RVF87_05215</name>
</gene>
<accession>A0ABZ2U537</accession>
<comment type="subunit">
    <text evidence="7">Part of the 50S ribosomal subunit.</text>
</comment>
<evidence type="ECO:0000256" key="6">
    <source>
        <dbReference type="RuleBase" id="RU004005"/>
    </source>
</evidence>
<dbReference type="EMBL" id="CP136137">
    <property type="protein sequence ID" value="WYY08476.1"/>
    <property type="molecule type" value="Genomic_DNA"/>
</dbReference>
<dbReference type="Pfam" id="PF00237">
    <property type="entry name" value="Ribosomal_L22"/>
    <property type="match status" value="1"/>
</dbReference>
<keyword evidence="7" id="KW-0694">RNA-binding</keyword>
<evidence type="ECO:0000256" key="5">
    <source>
        <dbReference type="ARBA" id="ARBA00035480"/>
    </source>
</evidence>
<evidence type="ECO:0000313" key="9">
    <source>
        <dbReference type="EMBL" id="WYY08476.1"/>
    </source>
</evidence>
<dbReference type="PANTHER" id="PTHR42831:SF1">
    <property type="entry name" value="FE-S PROTEIN MATURATION AUXILIARY FACTOR YITW"/>
    <property type="match status" value="1"/>
</dbReference>
<evidence type="ECO:0000256" key="1">
    <source>
        <dbReference type="ARBA" id="ARBA00009451"/>
    </source>
</evidence>
<dbReference type="Gene3D" id="3.30.300.130">
    <property type="entry name" value="Fe-S cluster assembly (FSCA)"/>
    <property type="match status" value="1"/>
</dbReference>
<sequence>MTATLESSPVITVAEHQVRIAVDDALSALDLVIGESAADARTRLRFGPGRTYELLARILDTALIRAEQRGLHPDALLVGRASAVAAEDIVRVRRKAHGVADWITTATSDVTIVLQPQGMASLPEVVPNPPVAHVDADGPAAAEPAVESAAAAAVREALYEVIDPDLGVNVVDLGFIRRIVVDDAGFATITMTLTSPACPLTGVMEGQIASLLADAGTEFAVEWDWVPAWRPSDITEDGRDQLRAIGFSNF</sequence>
<keyword evidence="7" id="KW-0699">rRNA-binding</keyword>
<reference evidence="9 10" key="1">
    <citation type="journal article" date="2023" name="Virus Evol.">
        <title>Computational host range prediction-The good, the bad, and the ugly.</title>
        <authorList>
            <person name="Howell A.A."/>
            <person name="Versoza C.J."/>
            <person name="Pfeifer S.P."/>
        </authorList>
    </citation>
    <scope>NUCLEOTIDE SEQUENCE [LARGE SCALE GENOMIC DNA]</scope>
    <source>
        <strain evidence="9 10">1610/1b</strain>
    </source>
</reference>
<dbReference type="InterPro" id="IPR002744">
    <property type="entry name" value="MIP18-like"/>
</dbReference>
<keyword evidence="3 6" id="KW-0687">Ribonucleoprotein</keyword>
<comment type="function">
    <text evidence="4">This protein binds specifically to 23S rRNA; its binding is stimulated by other ribosomal proteins, e.g. L4, L17, and L20. It is important during the early stages of 50S assembly. It makes multiple contacts with different domains of the 23S rRNA in the assembled 50S subunit and ribosome.</text>
</comment>
<proteinExistence type="inferred from homology"/>
<dbReference type="InterPro" id="IPR034904">
    <property type="entry name" value="FSCA_dom_sf"/>
</dbReference>
<evidence type="ECO:0000256" key="3">
    <source>
        <dbReference type="ARBA" id="ARBA00023274"/>
    </source>
</evidence>
<dbReference type="InterPro" id="IPR036394">
    <property type="entry name" value="Ribosomal_uL22_sf"/>
</dbReference>
<evidence type="ECO:0000256" key="2">
    <source>
        <dbReference type="ARBA" id="ARBA00022980"/>
    </source>
</evidence>
<dbReference type="SUPFAM" id="SSF117916">
    <property type="entry name" value="Fe-S cluster assembly (FSCA) domain-like"/>
    <property type="match status" value="1"/>
</dbReference>
<dbReference type="Gene3D" id="3.90.470.10">
    <property type="entry name" value="Ribosomal protein L22/L17"/>
    <property type="match status" value="1"/>
</dbReference>
<dbReference type="SUPFAM" id="SSF54843">
    <property type="entry name" value="Ribosomal protein L22"/>
    <property type="match status" value="1"/>
</dbReference>
<comment type="similarity">
    <text evidence="1 6">Belongs to the universal ribosomal protein uL22 family.</text>
</comment>
<feature type="domain" description="MIP18 family-like" evidence="8">
    <location>
        <begin position="152"/>
        <end position="213"/>
    </location>
</feature>
<organism evidence="9 10">
    <name type="scientific">Gordonia hydrophobica</name>
    <dbReference type="NCBI Taxonomy" id="40516"/>
    <lineage>
        <taxon>Bacteria</taxon>
        <taxon>Bacillati</taxon>
        <taxon>Actinomycetota</taxon>
        <taxon>Actinomycetes</taxon>
        <taxon>Mycobacteriales</taxon>
        <taxon>Gordoniaceae</taxon>
        <taxon>Gordonia</taxon>
    </lineage>
</organism>
<dbReference type="Proteomes" id="UP001479933">
    <property type="component" value="Chromosome"/>
</dbReference>
<evidence type="ECO:0000259" key="8">
    <source>
        <dbReference type="Pfam" id="PF01883"/>
    </source>
</evidence>
<keyword evidence="2 6" id="KW-0689">Ribosomal protein</keyword>
<dbReference type="Pfam" id="PF01883">
    <property type="entry name" value="FeS_assembly_P"/>
    <property type="match status" value="1"/>
</dbReference>
<dbReference type="InterPro" id="IPR052339">
    <property type="entry name" value="Fe-S_Maturation_MIP18"/>
</dbReference>
<evidence type="ECO:0000256" key="4">
    <source>
        <dbReference type="ARBA" id="ARBA00025084"/>
    </source>
</evidence>
<keyword evidence="10" id="KW-1185">Reference proteome</keyword>
<dbReference type="InterPro" id="IPR001063">
    <property type="entry name" value="Ribosomal_uL22"/>
</dbReference>
<name>A0ABZ2U537_9ACTN</name>
<protein>
    <recommendedName>
        <fullName evidence="5">50S ribosomal protein L22</fullName>
    </recommendedName>
</protein>
<dbReference type="PANTHER" id="PTHR42831">
    <property type="entry name" value="FE-S PROTEIN MATURATION AUXILIARY FACTOR YITW"/>
    <property type="match status" value="1"/>
</dbReference>
<dbReference type="RefSeq" id="WP_084247488.1">
    <property type="nucleotide sequence ID" value="NZ_CP136137.1"/>
</dbReference>
<evidence type="ECO:0000256" key="7">
    <source>
        <dbReference type="RuleBase" id="RU004006"/>
    </source>
</evidence>